<gene>
    <name evidence="2" type="ORF">ADUPG1_000941</name>
</gene>
<dbReference type="PANTHER" id="PTHR12837:SF0">
    <property type="entry name" value="POLY(ADP-RIBOSE) GLYCOHYDROLASE"/>
    <property type="match status" value="1"/>
</dbReference>
<dbReference type="Proteomes" id="UP001057375">
    <property type="component" value="Unassembled WGS sequence"/>
</dbReference>
<keyword evidence="3" id="KW-1185">Reference proteome</keyword>
<dbReference type="EMBL" id="BQXS01000549">
    <property type="protein sequence ID" value="GKT28927.1"/>
    <property type="molecule type" value="Genomic_DNA"/>
</dbReference>
<feature type="domain" description="PARG catalytic Macro" evidence="1">
    <location>
        <begin position="182"/>
        <end position="340"/>
    </location>
</feature>
<sequence length="367" mass="41773">MSLISQATERIYEKSSPVMSKSDILKNALRSCLYALFSFLRSLSKSKSSSRAPILFDMVDRDHPIMILSLLECAGLVAASFFNLFPHPNNDMEFMLYSTPKSSSSSPLFDIRRYFRKKAPSHDEYSQDPARYSPENISKEFFRSQSRKKSSSSKHNHEYLRFDDDLSSIISIADPEDSMLTVESQIKYNVTDFANKRIGGGVLRHGSVQEEILMITSPDLLVAKLLCTPLEEDSDSLWILGAKPFSNYSGYSKKFRYNGPVHLDPTNTKPILLSSNFSGKSSFSPSFLRYREKDVQILPFSTCAMDAFEFEEDDDCLQSLPGNAVREIVKSLSCFYPASNNAYWRYLFSNYSGPRCLIRTLFPEQLE</sequence>
<proteinExistence type="predicted"/>
<dbReference type="InterPro" id="IPR007724">
    <property type="entry name" value="Poly_GlycHdrlase"/>
</dbReference>
<name>A0ABQ5KAL1_9EUKA</name>
<evidence type="ECO:0000313" key="3">
    <source>
        <dbReference type="Proteomes" id="UP001057375"/>
    </source>
</evidence>
<comment type="caution">
    <text evidence="2">The sequence shown here is derived from an EMBL/GenBank/DDBJ whole genome shotgun (WGS) entry which is preliminary data.</text>
</comment>
<dbReference type="Pfam" id="PF05028">
    <property type="entry name" value="PARG_cat_C"/>
    <property type="match status" value="1"/>
</dbReference>
<dbReference type="InterPro" id="IPR046372">
    <property type="entry name" value="PARG_cat_C"/>
</dbReference>
<evidence type="ECO:0000313" key="2">
    <source>
        <dbReference type="EMBL" id="GKT28927.1"/>
    </source>
</evidence>
<organism evidence="2 3">
    <name type="scientific">Aduncisulcus paluster</name>
    <dbReference type="NCBI Taxonomy" id="2918883"/>
    <lineage>
        <taxon>Eukaryota</taxon>
        <taxon>Metamonada</taxon>
        <taxon>Carpediemonas-like organisms</taxon>
        <taxon>Aduncisulcus</taxon>
    </lineage>
</organism>
<accession>A0ABQ5KAL1</accession>
<feature type="non-terminal residue" evidence="2">
    <location>
        <position position="367"/>
    </location>
</feature>
<dbReference type="PANTHER" id="PTHR12837">
    <property type="entry name" value="POLY ADP-RIBOSE GLYCOHYDROLASE"/>
    <property type="match status" value="1"/>
</dbReference>
<protein>
    <submittedName>
        <fullName evidence="2">Poly(ADP-ribose) glycohydrolase like protein</fullName>
    </submittedName>
</protein>
<evidence type="ECO:0000259" key="1">
    <source>
        <dbReference type="Pfam" id="PF05028"/>
    </source>
</evidence>
<reference evidence="2" key="1">
    <citation type="submission" date="2022-03" db="EMBL/GenBank/DDBJ databases">
        <title>Draft genome sequence of Aduncisulcus paluster, a free-living microaerophilic Fornicata.</title>
        <authorList>
            <person name="Yuyama I."/>
            <person name="Kume K."/>
            <person name="Tamura T."/>
            <person name="Inagaki Y."/>
            <person name="Hashimoto T."/>
        </authorList>
    </citation>
    <scope>NUCLEOTIDE SEQUENCE</scope>
    <source>
        <strain evidence="2">NY0171</strain>
    </source>
</reference>